<dbReference type="GO" id="GO:0005506">
    <property type="term" value="F:iron ion binding"/>
    <property type="evidence" value="ECO:0007669"/>
    <property type="project" value="InterPro"/>
</dbReference>
<dbReference type="GO" id="GO:0020037">
    <property type="term" value="F:heme binding"/>
    <property type="evidence" value="ECO:0007669"/>
    <property type="project" value="InterPro"/>
</dbReference>
<dbReference type="SUPFAM" id="SSF48264">
    <property type="entry name" value="Cytochrome P450"/>
    <property type="match status" value="1"/>
</dbReference>
<evidence type="ECO:0000256" key="2">
    <source>
        <dbReference type="ARBA" id="ARBA00022723"/>
    </source>
</evidence>
<dbReference type="Pfam" id="PF00067">
    <property type="entry name" value="p450"/>
    <property type="match status" value="1"/>
</dbReference>
<dbReference type="InterPro" id="IPR001128">
    <property type="entry name" value="Cyt_P450"/>
</dbReference>
<evidence type="ECO:0000256" key="3">
    <source>
        <dbReference type="ARBA" id="ARBA00023004"/>
    </source>
</evidence>
<protein>
    <recommendedName>
        <fullName evidence="8">Cytochrome P450</fullName>
    </recommendedName>
</protein>
<accession>A0A835AEJ1</accession>
<keyword evidence="7" id="KW-1185">Reference proteome</keyword>
<sequence length="100" mass="11478">MGRDKDIWHEPEKFMPERFLESMIDFRGGDFELIPFGAGRRICPGMPLATRMVHLVLASLLNQFKWKLPTEVQRNAVDMEEKFGVTLKKASPLYAIATPI</sequence>
<dbReference type="AlphaFoldDB" id="A0A835AEJ1"/>
<dbReference type="PRINTS" id="PR00465">
    <property type="entry name" value="EP450IV"/>
</dbReference>
<evidence type="ECO:0000313" key="7">
    <source>
        <dbReference type="Proteomes" id="UP000636709"/>
    </source>
</evidence>
<comment type="similarity">
    <text evidence="1 5">Belongs to the cytochrome P450 family.</text>
</comment>
<keyword evidence="3 4" id="KW-0408">Iron</keyword>
<comment type="cofactor">
    <cofactor evidence="4">
        <name>heme</name>
        <dbReference type="ChEBI" id="CHEBI:30413"/>
    </cofactor>
</comment>
<keyword evidence="2 4" id="KW-0479">Metal-binding</keyword>
<dbReference type="PROSITE" id="PS00086">
    <property type="entry name" value="CYTOCHROME_P450"/>
    <property type="match status" value="1"/>
</dbReference>
<dbReference type="GO" id="GO:0004497">
    <property type="term" value="F:monooxygenase activity"/>
    <property type="evidence" value="ECO:0007669"/>
    <property type="project" value="UniProtKB-KW"/>
</dbReference>
<dbReference type="InterPro" id="IPR036396">
    <property type="entry name" value="Cyt_P450_sf"/>
</dbReference>
<keyword evidence="4 5" id="KW-0349">Heme</keyword>
<dbReference type="PANTHER" id="PTHR47950:SF45">
    <property type="entry name" value="CYTOCHROME P450 FAMILY 76 SUBFAMILY C POLYPEPTIDE 7"/>
    <property type="match status" value="1"/>
</dbReference>
<evidence type="ECO:0000256" key="5">
    <source>
        <dbReference type="RuleBase" id="RU000461"/>
    </source>
</evidence>
<name>A0A835AEJ1_9POAL</name>
<dbReference type="Gene3D" id="1.10.630.10">
    <property type="entry name" value="Cytochrome P450"/>
    <property type="match status" value="1"/>
</dbReference>
<dbReference type="PANTHER" id="PTHR47950">
    <property type="entry name" value="CYTOCHROME P450, FAMILY 76, SUBFAMILY C, POLYPEPTIDE 5-RELATED"/>
    <property type="match status" value="1"/>
</dbReference>
<reference evidence="6" key="1">
    <citation type="submission" date="2020-07" db="EMBL/GenBank/DDBJ databases">
        <title>Genome sequence and genetic diversity analysis of an under-domesticated orphan crop, white fonio (Digitaria exilis).</title>
        <authorList>
            <person name="Bennetzen J.L."/>
            <person name="Chen S."/>
            <person name="Ma X."/>
            <person name="Wang X."/>
            <person name="Yssel A.E.J."/>
            <person name="Chaluvadi S.R."/>
            <person name="Johnson M."/>
            <person name="Gangashetty P."/>
            <person name="Hamidou F."/>
            <person name="Sanogo M.D."/>
            <person name="Zwaenepoel A."/>
            <person name="Wallace J."/>
            <person name="Van De Peer Y."/>
            <person name="Van Deynze A."/>
        </authorList>
    </citation>
    <scope>NUCLEOTIDE SEQUENCE</scope>
    <source>
        <tissue evidence="6">Leaves</tissue>
    </source>
</reference>
<feature type="binding site" description="axial binding residue" evidence="4">
    <location>
        <position position="43"/>
    </location>
    <ligand>
        <name>heme</name>
        <dbReference type="ChEBI" id="CHEBI:30413"/>
    </ligand>
    <ligandPart>
        <name>Fe</name>
        <dbReference type="ChEBI" id="CHEBI:18248"/>
    </ligandPart>
</feature>
<dbReference type="Proteomes" id="UP000636709">
    <property type="component" value="Unassembled WGS sequence"/>
</dbReference>
<dbReference type="EMBL" id="JACEFO010002538">
    <property type="protein sequence ID" value="KAF8656696.1"/>
    <property type="molecule type" value="Genomic_DNA"/>
</dbReference>
<evidence type="ECO:0000313" key="6">
    <source>
        <dbReference type="EMBL" id="KAF8656696.1"/>
    </source>
</evidence>
<evidence type="ECO:0000256" key="4">
    <source>
        <dbReference type="PIRSR" id="PIRSR602403-1"/>
    </source>
</evidence>
<dbReference type="GO" id="GO:0016705">
    <property type="term" value="F:oxidoreductase activity, acting on paired donors, with incorporation or reduction of molecular oxygen"/>
    <property type="evidence" value="ECO:0007669"/>
    <property type="project" value="InterPro"/>
</dbReference>
<organism evidence="6 7">
    <name type="scientific">Digitaria exilis</name>
    <dbReference type="NCBI Taxonomy" id="1010633"/>
    <lineage>
        <taxon>Eukaryota</taxon>
        <taxon>Viridiplantae</taxon>
        <taxon>Streptophyta</taxon>
        <taxon>Embryophyta</taxon>
        <taxon>Tracheophyta</taxon>
        <taxon>Spermatophyta</taxon>
        <taxon>Magnoliopsida</taxon>
        <taxon>Liliopsida</taxon>
        <taxon>Poales</taxon>
        <taxon>Poaceae</taxon>
        <taxon>PACMAD clade</taxon>
        <taxon>Panicoideae</taxon>
        <taxon>Panicodae</taxon>
        <taxon>Paniceae</taxon>
        <taxon>Anthephorinae</taxon>
        <taxon>Digitaria</taxon>
    </lineage>
</organism>
<dbReference type="InterPro" id="IPR017972">
    <property type="entry name" value="Cyt_P450_CS"/>
</dbReference>
<dbReference type="InterPro" id="IPR002403">
    <property type="entry name" value="Cyt_P450_E_grp-IV"/>
</dbReference>
<proteinExistence type="inferred from homology"/>
<gene>
    <name evidence="6" type="ORF">HU200_060564</name>
</gene>
<dbReference type="OrthoDB" id="784522at2759"/>
<evidence type="ECO:0008006" key="8">
    <source>
        <dbReference type="Google" id="ProtNLM"/>
    </source>
</evidence>
<comment type="caution">
    <text evidence="6">The sequence shown here is derived from an EMBL/GenBank/DDBJ whole genome shotgun (WGS) entry which is preliminary data.</text>
</comment>
<evidence type="ECO:0000256" key="1">
    <source>
        <dbReference type="ARBA" id="ARBA00010617"/>
    </source>
</evidence>
<keyword evidence="5" id="KW-0560">Oxidoreductase</keyword>
<keyword evidence="5" id="KW-0503">Monooxygenase</keyword>